<dbReference type="InParanoid" id="G0NJS4"/>
<accession>G0NJS4</accession>
<dbReference type="AlphaFoldDB" id="G0NJS4"/>
<dbReference type="Proteomes" id="UP000008068">
    <property type="component" value="Unassembled WGS sequence"/>
</dbReference>
<evidence type="ECO:0000313" key="1">
    <source>
        <dbReference type="EMBL" id="EGT32543.1"/>
    </source>
</evidence>
<keyword evidence="2" id="KW-1185">Reference proteome</keyword>
<proteinExistence type="predicted"/>
<reference evidence="2" key="1">
    <citation type="submission" date="2011-07" db="EMBL/GenBank/DDBJ databases">
        <authorList>
            <consortium name="Caenorhabditis brenneri Sequencing and Analysis Consortium"/>
            <person name="Wilson R.K."/>
        </authorList>
    </citation>
    <scope>NUCLEOTIDE SEQUENCE [LARGE SCALE GENOMIC DNA]</scope>
    <source>
        <strain evidence="2">PB2801</strain>
    </source>
</reference>
<evidence type="ECO:0000313" key="2">
    <source>
        <dbReference type="Proteomes" id="UP000008068"/>
    </source>
</evidence>
<protein>
    <submittedName>
        <fullName evidence="1">Uncharacterized protein</fullName>
    </submittedName>
</protein>
<dbReference type="EMBL" id="GL379896">
    <property type="protein sequence ID" value="EGT32543.1"/>
    <property type="molecule type" value="Genomic_DNA"/>
</dbReference>
<dbReference type="HOGENOM" id="CLU_3191776_0_0_1"/>
<organism evidence="2">
    <name type="scientific">Caenorhabditis brenneri</name>
    <name type="common">Nematode worm</name>
    <dbReference type="NCBI Taxonomy" id="135651"/>
    <lineage>
        <taxon>Eukaryota</taxon>
        <taxon>Metazoa</taxon>
        <taxon>Ecdysozoa</taxon>
        <taxon>Nematoda</taxon>
        <taxon>Chromadorea</taxon>
        <taxon>Rhabditida</taxon>
        <taxon>Rhabditina</taxon>
        <taxon>Rhabditomorpha</taxon>
        <taxon>Rhabditoidea</taxon>
        <taxon>Rhabditidae</taxon>
        <taxon>Peloderinae</taxon>
        <taxon>Caenorhabditis</taxon>
    </lineage>
</organism>
<sequence>MFDKKEEKVSKELESFWKNESDFHWKRSGTIMKREGQIVDSIHNFR</sequence>
<name>G0NJS4_CAEBE</name>
<gene>
    <name evidence="1" type="ORF">CAEBREN_10220</name>
</gene>